<name>A0A940X316_9GAMM</name>
<proteinExistence type="predicted"/>
<reference evidence="1" key="1">
    <citation type="journal article" date="2016" name="Int. J. Syst. Evol. Microbiol.">
        <title>Pseudoxanthomonas helianthi sp. nov., isolated from roots of Jerusalem artichoke (Helianthus tuberosus).</title>
        <authorList>
            <person name="Kittiwongwattana C."/>
            <person name="Thawai C."/>
        </authorList>
    </citation>
    <scope>NUCLEOTIDE SEQUENCE</scope>
    <source>
        <strain evidence="1">110414</strain>
    </source>
</reference>
<comment type="caution">
    <text evidence="1">The sequence shown here is derived from an EMBL/GenBank/DDBJ whole genome shotgun (WGS) entry which is preliminary data.</text>
</comment>
<sequence>MEDSIVPDNYEAWRHCIEVECGLRLDADYVRQRIAALEDPGDHNTQQLVRRWGESHRQRVVAWFQRARDELDAQPHS</sequence>
<dbReference type="AlphaFoldDB" id="A0A940X316"/>
<evidence type="ECO:0000313" key="2">
    <source>
        <dbReference type="Proteomes" id="UP000673447"/>
    </source>
</evidence>
<dbReference type="EMBL" id="JAGKTC010000001">
    <property type="protein sequence ID" value="MBP3984291.1"/>
    <property type="molecule type" value="Genomic_DNA"/>
</dbReference>
<dbReference type="RefSeq" id="WP_210536062.1">
    <property type="nucleotide sequence ID" value="NZ_JAGKTC010000001.1"/>
</dbReference>
<keyword evidence="2" id="KW-1185">Reference proteome</keyword>
<reference evidence="1" key="2">
    <citation type="submission" date="2021-03" db="EMBL/GenBank/DDBJ databases">
        <authorList>
            <person name="Cao W."/>
        </authorList>
    </citation>
    <scope>NUCLEOTIDE SEQUENCE</scope>
    <source>
        <strain evidence="1">110414</strain>
    </source>
</reference>
<evidence type="ECO:0000313" key="1">
    <source>
        <dbReference type="EMBL" id="MBP3984291.1"/>
    </source>
</evidence>
<protein>
    <submittedName>
        <fullName evidence="1">Uncharacterized protein</fullName>
    </submittedName>
</protein>
<dbReference type="Proteomes" id="UP000673447">
    <property type="component" value="Unassembled WGS sequence"/>
</dbReference>
<organism evidence="1 2">
    <name type="scientific">Pseudoxanthomonas helianthi</name>
    <dbReference type="NCBI Taxonomy" id="1453541"/>
    <lineage>
        <taxon>Bacteria</taxon>
        <taxon>Pseudomonadati</taxon>
        <taxon>Pseudomonadota</taxon>
        <taxon>Gammaproteobacteria</taxon>
        <taxon>Lysobacterales</taxon>
        <taxon>Lysobacteraceae</taxon>
        <taxon>Pseudoxanthomonas</taxon>
    </lineage>
</organism>
<gene>
    <name evidence="1" type="ORF">J5837_07600</name>
</gene>
<accession>A0A940X316</accession>